<evidence type="ECO:0000256" key="1">
    <source>
        <dbReference type="SAM" id="MobiDB-lite"/>
    </source>
</evidence>
<feature type="compositionally biased region" description="Polar residues" evidence="1">
    <location>
        <begin position="33"/>
        <end position="65"/>
    </location>
</feature>
<accession>A0A078B2F1</accession>
<dbReference type="AlphaFoldDB" id="A0A078B2F1"/>
<evidence type="ECO:0000256" key="2">
    <source>
        <dbReference type="SAM" id="Phobius"/>
    </source>
</evidence>
<feature type="transmembrane region" description="Helical" evidence="2">
    <location>
        <begin position="132"/>
        <end position="150"/>
    </location>
</feature>
<dbReference type="InParanoid" id="A0A078B2F1"/>
<gene>
    <name evidence="3" type="primary">Contig7232.g7739</name>
    <name evidence="3" type="ORF">STYLEM_17849</name>
</gene>
<keyword evidence="2" id="KW-1133">Transmembrane helix</keyword>
<feature type="compositionally biased region" description="Basic and acidic residues" evidence="1">
    <location>
        <begin position="18"/>
        <end position="29"/>
    </location>
</feature>
<protein>
    <submittedName>
        <fullName evidence="3">Uncharacterized protein</fullName>
    </submittedName>
</protein>
<name>A0A078B2F1_STYLE</name>
<keyword evidence="2" id="KW-0472">Membrane</keyword>
<dbReference type="EMBL" id="CCKQ01016845">
    <property type="protein sequence ID" value="CDW88725.1"/>
    <property type="molecule type" value="Genomic_DNA"/>
</dbReference>
<evidence type="ECO:0000313" key="4">
    <source>
        <dbReference type="Proteomes" id="UP000039865"/>
    </source>
</evidence>
<keyword evidence="4" id="KW-1185">Reference proteome</keyword>
<evidence type="ECO:0000313" key="3">
    <source>
        <dbReference type="EMBL" id="CDW88725.1"/>
    </source>
</evidence>
<feature type="compositionally biased region" description="Basic and acidic residues" evidence="1">
    <location>
        <begin position="1"/>
        <end position="10"/>
    </location>
</feature>
<proteinExistence type="predicted"/>
<feature type="region of interest" description="Disordered" evidence="1">
    <location>
        <begin position="1"/>
        <end position="90"/>
    </location>
</feature>
<dbReference type="Proteomes" id="UP000039865">
    <property type="component" value="Unassembled WGS sequence"/>
</dbReference>
<sequence>MDIHQSHKQDAQNIADGVESHAINEEVKYENPYNKNQSDGRTSFTSQYSDSESIDCQSDSASDIESGSENENEEFKEGQKKRRKKKQSRSFSFTTLTDEQKGKIISDENIEETKVGFGVVRKYVQYLGGWKIVVLLFFIFVIFTVVRVLADLQIDLGLLLKKFIKT</sequence>
<feature type="compositionally biased region" description="Basic residues" evidence="1">
    <location>
        <begin position="79"/>
        <end position="88"/>
    </location>
</feature>
<keyword evidence="2" id="KW-0812">Transmembrane</keyword>
<reference evidence="3 4" key="1">
    <citation type="submission" date="2014-06" db="EMBL/GenBank/DDBJ databases">
        <authorList>
            <person name="Swart Estienne"/>
        </authorList>
    </citation>
    <scope>NUCLEOTIDE SEQUENCE [LARGE SCALE GENOMIC DNA]</scope>
    <source>
        <strain evidence="3 4">130c</strain>
    </source>
</reference>
<organism evidence="3 4">
    <name type="scientific">Stylonychia lemnae</name>
    <name type="common">Ciliate</name>
    <dbReference type="NCBI Taxonomy" id="5949"/>
    <lineage>
        <taxon>Eukaryota</taxon>
        <taxon>Sar</taxon>
        <taxon>Alveolata</taxon>
        <taxon>Ciliophora</taxon>
        <taxon>Intramacronucleata</taxon>
        <taxon>Spirotrichea</taxon>
        <taxon>Stichotrichia</taxon>
        <taxon>Sporadotrichida</taxon>
        <taxon>Oxytrichidae</taxon>
        <taxon>Stylonychinae</taxon>
        <taxon>Stylonychia</taxon>
    </lineage>
</organism>